<dbReference type="Proteomes" id="UP000289016">
    <property type="component" value="Unassembled WGS sequence"/>
</dbReference>
<keyword evidence="1" id="KW-0472">Membrane</keyword>
<keyword evidence="1" id="KW-0812">Transmembrane</keyword>
<keyword evidence="1" id="KW-1133">Transmembrane helix</keyword>
<organism evidence="2 3">
    <name type="scientific">Enterobacter cloacae</name>
    <dbReference type="NCBI Taxonomy" id="550"/>
    <lineage>
        <taxon>Bacteria</taxon>
        <taxon>Pseudomonadati</taxon>
        <taxon>Pseudomonadota</taxon>
        <taxon>Gammaproteobacteria</taxon>
        <taxon>Enterobacterales</taxon>
        <taxon>Enterobacteriaceae</taxon>
        <taxon>Enterobacter</taxon>
        <taxon>Enterobacter cloacae complex</taxon>
    </lineage>
</organism>
<evidence type="ECO:0000313" key="3">
    <source>
        <dbReference type="Proteomes" id="UP000289016"/>
    </source>
</evidence>
<reference evidence="2 3" key="1">
    <citation type="submission" date="2018-06" db="EMBL/GenBank/DDBJ databases">
        <title>Carbapenemase-producing Enterobacteriaceae present in wastewater treatment plant effluent and nearby surface waters in the US.</title>
        <authorList>
            <person name="Mathys D.A."/>
            <person name="Mollenkopf D.F."/>
            <person name="Feicht S.M."/>
            <person name="Adams R.J."/>
            <person name="Albers A.L."/>
            <person name="Grooters S.V."/>
            <person name="Stuever D.M."/>
            <person name="Daniels J.B."/>
            <person name="Wittum T.E."/>
        </authorList>
    </citation>
    <scope>NUCLEOTIDE SEQUENCE [LARGE SCALE GENOMIC DNA]</scope>
    <source>
        <strain evidence="2 3">GEO_23_Down_A</strain>
    </source>
</reference>
<evidence type="ECO:0000313" key="2">
    <source>
        <dbReference type="EMBL" id="RWT76638.1"/>
    </source>
</evidence>
<protein>
    <submittedName>
        <fullName evidence="2">Uncharacterized protein</fullName>
    </submittedName>
</protein>
<comment type="caution">
    <text evidence="2">The sequence shown here is derived from an EMBL/GenBank/DDBJ whole genome shotgun (WGS) entry which is preliminary data.</text>
</comment>
<sequence>MRLSGYEQKKAHSGVGKKYWKQCEQCRTEYLSISLNYSVLRKIIFLNKRCNPTFHVARSVRWLIVTHSLVVMLITNFLSQILCYSFLCR</sequence>
<name>A0AB37VGB6_ENTCL</name>
<dbReference type="AlphaFoldDB" id="A0AB37VGB6"/>
<evidence type="ECO:0000256" key="1">
    <source>
        <dbReference type="SAM" id="Phobius"/>
    </source>
</evidence>
<gene>
    <name evidence="2" type="ORF">DN595_16985</name>
</gene>
<dbReference type="EMBL" id="QKPI01000042">
    <property type="protein sequence ID" value="RWT76638.1"/>
    <property type="molecule type" value="Genomic_DNA"/>
</dbReference>
<feature type="transmembrane region" description="Helical" evidence="1">
    <location>
        <begin position="62"/>
        <end position="87"/>
    </location>
</feature>
<proteinExistence type="predicted"/>
<accession>A0AB37VGB6</accession>